<dbReference type="EMBL" id="JAPFFF010000006">
    <property type="protein sequence ID" value="KAK8887542.1"/>
    <property type="molecule type" value="Genomic_DNA"/>
</dbReference>
<evidence type="ECO:0000313" key="2">
    <source>
        <dbReference type="Proteomes" id="UP001470230"/>
    </source>
</evidence>
<sequence>MNQEYLNKIRDIQDHLIELIENQFANDNDINIFTGFLQDQKISKNQHELKDFLHLILKISNHHYHPPDFYDKIEKILTFMKKEILKYFTNNQIFNIFHNNKRILLFLFEEKFIEPNRTIALTITDEKYRNLRYPEYFYPEFKTIFNELIEKDRIKYKQIEEITKEINKKYPKIDNEKRKVGENDDFICQIIRKDSANEFIDYINRNNCLVTANINSSIYETHPYLINKDLTLIEYSAFFGAVQIMKYLYHQSIILSPSLWIFAIHGSNPALIHLLEENKIKPSIEVYQQCFLEAVKCHHNDIANYIESNFLLPQNPINESTIFLQAINYHNFTYFSDDATIDFDVFYALCENDYYLFVEDFLKESSLNLNLKKIIFKFFFS</sequence>
<protein>
    <recommendedName>
        <fullName evidence="3">DUF3447 domain-containing protein</fullName>
    </recommendedName>
</protein>
<organism evidence="1 2">
    <name type="scientific">Tritrichomonas musculus</name>
    <dbReference type="NCBI Taxonomy" id="1915356"/>
    <lineage>
        <taxon>Eukaryota</taxon>
        <taxon>Metamonada</taxon>
        <taxon>Parabasalia</taxon>
        <taxon>Tritrichomonadida</taxon>
        <taxon>Tritrichomonadidae</taxon>
        <taxon>Tritrichomonas</taxon>
    </lineage>
</organism>
<proteinExistence type="predicted"/>
<keyword evidence="2" id="KW-1185">Reference proteome</keyword>
<dbReference type="Proteomes" id="UP001470230">
    <property type="component" value="Unassembled WGS sequence"/>
</dbReference>
<accession>A0ABR2K8T7</accession>
<evidence type="ECO:0008006" key="3">
    <source>
        <dbReference type="Google" id="ProtNLM"/>
    </source>
</evidence>
<evidence type="ECO:0000313" key="1">
    <source>
        <dbReference type="EMBL" id="KAK8887542.1"/>
    </source>
</evidence>
<name>A0ABR2K8T7_9EUKA</name>
<gene>
    <name evidence="1" type="ORF">M9Y10_038591</name>
</gene>
<reference evidence="1 2" key="1">
    <citation type="submission" date="2024-04" db="EMBL/GenBank/DDBJ databases">
        <title>Tritrichomonas musculus Genome.</title>
        <authorList>
            <person name="Alves-Ferreira E."/>
            <person name="Grigg M."/>
            <person name="Lorenzi H."/>
            <person name="Galac M."/>
        </authorList>
    </citation>
    <scope>NUCLEOTIDE SEQUENCE [LARGE SCALE GENOMIC DNA]</scope>
    <source>
        <strain evidence="1 2">EAF2021</strain>
    </source>
</reference>
<comment type="caution">
    <text evidence="1">The sequence shown here is derived from an EMBL/GenBank/DDBJ whole genome shotgun (WGS) entry which is preliminary data.</text>
</comment>